<evidence type="ECO:0000256" key="2">
    <source>
        <dbReference type="ARBA" id="ARBA00022737"/>
    </source>
</evidence>
<dbReference type="Pfam" id="PF06985">
    <property type="entry name" value="HET"/>
    <property type="match status" value="1"/>
</dbReference>
<keyword evidence="3" id="KW-0833">Ubl conjugation pathway</keyword>
<dbReference type="OrthoDB" id="538223at2759"/>
<evidence type="ECO:0000313" key="7">
    <source>
        <dbReference type="Proteomes" id="UP001152607"/>
    </source>
</evidence>
<sequence length="1392" mass="153786">MRLLQRNKTGAVRLTRDLDDAGLPAYAILSHTWGSDAGEVTFDDLTNGTGKDKPGYEKIRFCREQAALDGLEYFWIDTCCINKSDKAELSHAINSMFRWYQKAVKCYVFLWDVSTRKRKISEEDTRSTWEPAFRASKWFTRGWTLQELLAPSAVEFFSREGKLLDNKISLAQQIQEITGIPTSAIEGTRLSQLSVNERLSWIQHRHTTREEDKTYSLLGILDVYIVPFYGEGTASAFHRLREEVDKLGRCIQDVRLSDPRDDKKRIVDTKGGLLEGSYRWVLDHPSFKQWRSDQQSRLLWIKGDPGKGKTMLLCGATDELAKSSSDNLSFFFCQGTNSYLNNATAVLRGLLYSLVSQQPSLASHLRKRYDQAGRSLFEDANAWIAVSEMFTSVILDPDLRKTYLVVDALDECIADLPKLLDLIIHTSSSSDRIKWLLSSRNELHIEQRLKSIDAQARLSLELKQNAEQVARAVDVYIDEKLSRVDSLEDATLRSQVREVLRQKANGTFLWVALVVQELEKPESWDPLEVVREAPVGLHQLYDRMADQIQQLAKRNSEMCRLLLSVVSVAYRPLHLAELGSLCKLPGQGSTLTKNTRTLVAMCGSFLTIRDDQVYLIHQSAKDYLSDEARAAVFGYKGEVHYSIFSQSLKLMSSTLKRDIYGLRAPGYPIDEVTTPATDPLATARYSCVHWIDHLYESTIDKSAGCDQDLQDGGAVHAFLQASYLYWLEALSLCKSMPKGVASMAELEATIHKTVGAPALLDLAKDACRFILYHNRAIEEAPLQAYVSALVFSPRLSLTRKLFEKEAPSWISIKPPTAENWSACLQTLEGHSHWVRSVAFSHDSTRLASASDDRTVKVWDAASGACLQTLEGHSDWVNSVAFSHDSTRLASASDDRTVKVWDAASGACLQTLEGHSDSVWSVAFSHDSTRLASASDDRTVKVWDAASGACLQTLEGHSDWVRSVAFSHDSTWLASASQDSTVKVWDAASGACLQTLEGHSDSVRSVAFSHDSTRLASASDDRTVKVWDAASGACLQTLEGHSHWVTSVAFSHDSTWLASASQDSTVKVWDAASGACLQTLEGHSHWVTSVAFSHDSTWLASASQDSTVKVWDAASGACLQTLEGHSHSVTSVAFSHDSTRLASASDDRTVKVWDAASGACLQTLEGHSDWVNSVAFSHDSTRLASASDDRTVKVWDAASGACLQTLEGHSDSVWSVAFSHDSTRLASASDDRTVKVWDAASGACLQTLEGHSDWVRSVAFSHDSTRLASASYDRTVKVWDAASGACLQTLYIGRSLRTLSFNASDSGLLTDIGAITFSPASSSNIATVQQPETPQYEAAGLSSDGTWITYNSQNVIWLPSEYRPHQSAVSKDMIGIGVGSGRVWMCNVESTRW</sequence>
<feature type="repeat" description="WD" evidence="4">
    <location>
        <begin position="1037"/>
        <end position="1078"/>
    </location>
</feature>
<reference evidence="6" key="1">
    <citation type="submission" date="2023-01" db="EMBL/GenBank/DDBJ databases">
        <authorList>
            <person name="Van Ghelder C."/>
            <person name="Rancurel C."/>
        </authorList>
    </citation>
    <scope>NUCLEOTIDE SEQUENCE</scope>
    <source>
        <strain evidence="6">CNCM I-4278</strain>
    </source>
</reference>
<feature type="repeat" description="WD" evidence="4">
    <location>
        <begin position="1247"/>
        <end position="1288"/>
    </location>
</feature>
<dbReference type="InterPro" id="IPR010730">
    <property type="entry name" value="HET"/>
</dbReference>
<feature type="repeat" description="WD" evidence="4">
    <location>
        <begin position="1205"/>
        <end position="1246"/>
    </location>
</feature>
<dbReference type="PANTHER" id="PTHR15622:SF2">
    <property type="entry name" value="U4_U6 SMALL NUCLEAR RIBONUCLEOPROTEIN PRP4"/>
    <property type="match status" value="1"/>
</dbReference>
<dbReference type="CDD" id="cd00200">
    <property type="entry name" value="WD40"/>
    <property type="match status" value="2"/>
</dbReference>
<name>A0A9W4UNX9_9PLEO</name>
<gene>
    <name evidence="6" type="ORF">PDIGIT_LOCUS11257</name>
</gene>
<dbReference type="InterPro" id="IPR007111">
    <property type="entry name" value="NACHT_NTPase"/>
</dbReference>
<dbReference type="InterPro" id="IPR015943">
    <property type="entry name" value="WD40/YVTN_repeat-like_dom_sf"/>
</dbReference>
<proteinExistence type="predicted"/>
<dbReference type="InterPro" id="IPR056884">
    <property type="entry name" value="NPHP3-like_N"/>
</dbReference>
<feature type="repeat" description="WD" evidence="4">
    <location>
        <begin position="869"/>
        <end position="910"/>
    </location>
</feature>
<protein>
    <recommendedName>
        <fullName evidence="5">NACHT domain-containing protein</fullName>
    </recommendedName>
</protein>
<dbReference type="InterPro" id="IPR019775">
    <property type="entry name" value="WD40_repeat_CS"/>
</dbReference>
<dbReference type="InterPro" id="IPR036322">
    <property type="entry name" value="WD40_repeat_dom_sf"/>
</dbReference>
<comment type="caution">
    <text evidence="6">The sequence shown here is derived from an EMBL/GenBank/DDBJ whole genome shotgun (WGS) entry which is preliminary data.</text>
</comment>
<dbReference type="PROSITE" id="PS00678">
    <property type="entry name" value="WD_REPEATS_1"/>
    <property type="match status" value="11"/>
</dbReference>
<keyword evidence="1 4" id="KW-0853">WD repeat</keyword>
<dbReference type="GO" id="GO:0035097">
    <property type="term" value="C:histone methyltransferase complex"/>
    <property type="evidence" value="ECO:0007669"/>
    <property type="project" value="UniProtKB-ARBA"/>
</dbReference>
<dbReference type="InterPro" id="IPR001680">
    <property type="entry name" value="WD40_rpt"/>
</dbReference>
<dbReference type="PANTHER" id="PTHR15622">
    <property type="entry name" value="WD40 REPEAT PROTEIN"/>
    <property type="match status" value="1"/>
</dbReference>
<dbReference type="PRINTS" id="PR00320">
    <property type="entry name" value="GPROTEINBRPT"/>
</dbReference>
<feature type="repeat" description="WD" evidence="4">
    <location>
        <begin position="911"/>
        <end position="952"/>
    </location>
</feature>
<evidence type="ECO:0000256" key="3">
    <source>
        <dbReference type="ARBA" id="ARBA00022786"/>
    </source>
</evidence>
<dbReference type="PROSITE" id="PS50837">
    <property type="entry name" value="NACHT"/>
    <property type="match status" value="1"/>
</dbReference>
<feature type="repeat" description="WD" evidence="4">
    <location>
        <begin position="1163"/>
        <end position="1204"/>
    </location>
</feature>
<dbReference type="SUPFAM" id="SSF50978">
    <property type="entry name" value="WD40 repeat-like"/>
    <property type="match status" value="2"/>
</dbReference>
<dbReference type="FunFam" id="3.40.50.300:FF:001638">
    <property type="entry name" value="NACHT and WD40 domain protein"/>
    <property type="match status" value="1"/>
</dbReference>
<dbReference type="PROSITE" id="PS50082">
    <property type="entry name" value="WD_REPEATS_2"/>
    <property type="match status" value="11"/>
</dbReference>
<evidence type="ECO:0000256" key="4">
    <source>
        <dbReference type="PROSITE-ProRule" id="PRU00221"/>
    </source>
</evidence>
<feature type="repeat" description="WD" evidence="4">
    <location>
        <begin position="1121"/>
        <end position="1162"/>
    </location>
</feature>
<dbReference type="Proteomes" id="UP001152607">
    <property type="component" value="Unassembled WGS sequence"/>
</dbReference>
<dbReference type="Pfam" id="PF24883">
    <property type="entry name" value="NPHP3_N"/>
    <property type="match status" value="1"/>
</dbReference>
<dbReference type="InterPro" id="IPR027417">
    <property type="entry name" value="P-loop_NTPase"/>
</dbReference>
<dbReference type="FunFam" id="2.130.10.10:FF:000228">
    <property type="entry name" value="COMPASS-like H3K4 histone methylase component WDR5A"/>
    <property type="match status" value="1"/>
</dbReference>
<keyword evidence="2" id="KW-0677">Repeat</keyword>
<feature type="repeat" description="WD" evidence="4">
    <location>
        <begin position="953"/>
        <end position="994"/>
    </location>
</feature>
<dbReference type="Gene3D" id="3.40.50.300">
    <property type="entry name" value="P-loop containing nucleotide triphosphate hydrolases"/>
    <property type="match status" value="1"/>
</dbReference>
<feature type="domain" description="NACHT" evidence="5">
    <location>
        <begin position="297"/>
        <end position="440"/>
    </location>
</feature>
<organism evidence="6 7">
    <name type="scientific">Periconia digitata</name>
    <dbReference type="NCBI Taxonomy" id="1303443"/>
    <lineage>
        <taxon>Eukaryota</taxon>
        <taxon>Fungi</taxon>
        <taxon>Dikarya</taxon>
        <taxon>Ascomycota</taxon>
        <taxon>Pezizomycotina</taxon>
        <taxon>Dothideomycetes</taxon>
        <taxon>Pleosporomycetidae</taxon>
        <taxon>Pleosporales</taxon>
        <taxon>Massarineae</taxon>
        <taxon>Periconiaceae</taxon>
        <taxon>Periconia</taxon>
    </lineage>
</organism>
<dbReference type="GO" id="GO:0000209">
    <property type="term" value="P:protein polyubiquitination"/>
    <property type="evidence" value="ECO:0007669"/>
    <property type="project" value="TreeGrafter"/>
</dbReference>
<feature type="repeat" description="WD" evidence="4">
    <location>
        <begin position="827"/>
        <end position="868"/>
    </location>
</feature>
<dbReference type="SMART" id="SM00320">
    <property type="entry name" value="WD40"/>
    <property type="match status" value="11"/>
</dbReference>
<dbReference type="InterPro" id="IPR051983">
    <property type="entry name" value="WSB_SOCS-box_domain"/>
</dbReference>
<dbReference type="PROSITE" id="PS50294">
    <property type="entry name" value="WD_REPEATS_REGION"/>
    <property type="match status" value="11"/>
</dbReference>
<dbReference type="Gene3D" id="2.130.10.10">
    <property type="entry name" value="YVTN repeat-like/Quinoprotein amine dehydrogenase"/>
    <property type="match status" value="6"/>
</dbReference>
<accession>A0A9W4UNX9</accession>
<keyword evidence="7" id="KW-1185">Reference proteome</keyword>
<dbReference type="Pfam" id="PF00400">
    <property type="entry name" value="WD40"/>
    <property type="match status" value="6"/>
</dbReference>
<evidence type="ECO:0000313" key="6">
    <source>
        <dbReference type="EMBL" id="CAI6338132.1"/>
    </source>
</evidence>
<dbReference type="Pfam" id="PF25173">
    <property type="entry name" value="Beta-prop_WDR3_1st"/>
    <property type="match status" value="1"/>
</dbReference>
<evidence type="ECO:0000256" key="1">
    <source>
        <dbReference type="ARBA" id="ARBA00022574"/>
    </source>
</evidence>
<evidence type="ECO:0000259" key="5">
    <source>
        <dbReference type="PROSITE" id="PS50837"/>
    </source>
</evidence>
<feature type="repeat" description="WD" evidence="4">
    <location>
        <begin position="995"/>
        <end position="1036"/>
    </location>
</feature>
<dbReference type="EMBL" id="CAOQHR010000008">
    <property type="protein sequence ID" value="CAI6338132.1"/>
    <property type="molecule type" value="Genomic_DNA"/>
</dbReference>
<dbReference type="InterPro" id="IPR020472">
    <property type="entry name" value="WD40_PAC1"/>
</dbReference>
<feature type="repeat" description="WD" evidence="4">
    <location>
        <begin position="1079"/>
        <end position="1120"/>
    </location>
</feature>